<keyword evidence="2" id="KW-1133">Transmembrane helix</keyword>
<name>A0A1F5E4M7_9BACT</name>
<organism evidence="3 4">
    <name type="scientific">Candidatus Berkelbacteria bacterium RIFOXYA2_FULL_43_10</name>
    <dbReference type="NCBI Taxonomy" id="1797472"/>
    <lineage>
        <taxon>Bacteria</taxon>
        <taxon>Candidatus Berkelbacteria</taxon>
    </lineage>
</organism>
<evidence type="ECO:0000256" key="2">
    <source>
        <dbReference type="SAM" id="Phobius"/>
    </source>
</evidence>
<reference evidence="3 4" key="1">
    <citation type="journal article" date="2016" name="Nat. Commun.">
        <title>Thousands of microbial genomes shed light on interconnected biogeochemical processes in an aquifer system.</title>
        <authorList>
            <person name="Anantharaman K."/>
            <person name="Brown C.T."/>
            <person name="Hug L.A."/>
            <person name="Sharon I."/>
            <person name="Castelle C.J."/>
            <person name="Probst A.J."/>
            <person name="Thomas B.C."/>
            <person name="Singh A."/>
            <person name="Wilkins M.J."/>
            <person name="Karaoz U."/>
            <person name="Brodie E.L."/>
            <person name="Williams K.H."/>
            <person name="Hubbard S.S."/>
            <person name="Banfield J.F."/>
        </authorList>
    </citation>
    <scope>NUCLEOTIDE SEQUENCE [LARGE SCALE GENOMIC DNA]</scope>
</reference>
<keyword evidence="2" id="KW-0812">Transmembrane</keyword>
<evidence type="ECO:0000313" key="3">
    <source>
        <dbReference type="EMBL" id="OGD62323.1"/>
    </source>
</evidence>
<proteinExistence type="predicted"/>
<dbReference type="EMBL" id="MEZY01000051">
    <property type="protein sequence ID" value="OGD62323.1"/>
    <property type="molecule type" value="Genomic_DNA"/>
</dbReference>
<feature type="transmembrane region" description="Helical" evidence="2">
    <location>
        <begin position="9"/>
        <end position="31"/>
    </location>
</feature>
<keyword evidence="2" id="KW-0472">Membrane</keyword>
<dbReference type="AlphaFoldDB" id="A0A1F5E4M7"/>
<comment type="caution">
    <text evidence="3">The sequence shown here is derived from an EMBL/GenBank/DDBJ whole genome shotgun (WGS) entry which is preliminary data.</text>
</comment>
<sequence length="221" mass="24247">MQKEIKTSTFVIIVVAIVVLLGGGVGAYYYFSNRGEDSKKSDGASNKSSTAVVEEEAEESSDAGETPDTEKDENGWTIYKNYKYSYLISVPTGATISDESEEQGDIKDSNCVEIKTDNYSIRIAAPLDEANPTICLRTGFGAEWSEGPTDSIKIQGIDYAPVGMHSEAASAGYYYDYFHIDLVDTHRIEYTTSVNEKYGTMTKTEAKNAVHTVLKTYSPAE</sequence>
<feature type="region of interest" description="Disordered" evidence="1">
    <location>
        <begin position="36"/>
        <end position="72"/>
    </location>
</feature>
<evidence type="ECO:0000256" key="1">
    <source>
        <dbReference type="SAM" id="MobiDB-lite"/>
    </source>
</evidence>
<dbReference type="Proteomes" id="UP000178583">
    <property type="component" value="Unassembled WGS sequence"/>
</dbReference>
<feature type="compositionally biased region" description="Acidic residues" evidence="1">
    <location>
        <begin position="53"/>
        <end position="67"/>
    </location>
</feature>
<evidence type="ECO:0000313" key="4">
    <source>
        <dbReference type="Proteomes" id="UP000178583"/>
    </source>
</evidence>
<protein>
    <submittedName>
        <fullName evidence="3">Uncharacterized protein</fullName>
    </submittedName>
</protein>
<gene>
    <name evidence="3" type="ORF">A2215_03770</name>
</gene>
<accession>A0A1F5E4M7</accession>